<accession>A0A918QEV6</accession>
<dbReference type="AlphaFoldDB" id="A0A918QEV6"/>
<dbReference type="Proteomes" id="UP000662572">
    <property type="component" value="Unassembled WGS sequence"/>
</dbReference>
<dbReference type="PANTHER" id="PTHR30469:SF33">
    <property type="entry name" value="SLR1207 PROTEIN"/>
    <property type="match status" value="1"/>
</dbReference>
<dbReference type="Pfam" id="PF25967">
    <property type="entry name" value="RND-MFP_C"/>
    <property type="match status" value="1"/>
</dbReference>
<evidence type="ECO:0000259" key="2">
    <source>
        <dbReference type="Pfam" id="PF25967"/>
    </source>
</evidence>
<evidence type="ECO:0000313" key="4">
    <source>
        <dbReference type="Proteomes" id="UP000662572"/>
    </source>
</evidence>
<dbReference type="PANTHER" id="PTHR30469">
    <property type="entry name" value="MULTIDRUG RESISTANCE PROTEIN MDTA"/>
    <property type="match status" value="1"/>
</dbReference>
<proteinExistence type="predicted"/>
<evidence type="ECO:0000256" key="1">
    <source>
        <dbReference type="SAM" id="Phobius"/>
    </source>
</evidence>
<keyword evidence="4" id="KW-1185">Reference proteome</keyword>
<dbReference type="RefSeq" id="WP_229807845.1">
    <property type="nucleotide sequence ID" value="NZ_BMZB01000008.1"/>
</dbReference>
<dbReference type="Gene3D" id="2.40.50.100">
    <property type="match status" value="1"/>
</dbReference>
<dbReference type="EMBL" id="BMZB01000008">
    <property type="protein sequence ID" value="GGZ45028.1"/>
    <property type="molecule type" value="Genomic_DNA"/>
</dbReference>
<reference evidence="3" key="2">
    <citation type="submission" date="2020-09" db="EMBL/GenBank/DDBJ databases">
        <authorList>
            <person name="Sun Q."/>
            <person name="Kim S."/>
        </authorList>
    </citation>
    <scope>NUCLEOTIDE SEQUENCE</scope>
    <source>
        <strain evidence="3">KCTC 32296</strain>
    </source>
</reference>
<comment type="caution">
    <text evidence="3">The sequence shown here is derived from an EMBL/GenBank/DDBJ whole genome shotgun (WGS) entry which is preliminary data.</text>
</comment>
<dbReference type="Gene3D" id="1.10.287.470">
    <property type="entry name" value="Helix hairpin bin"/>
    <property type="match status" value="1"/>
</dbReference>
<dbReference type="GO" id="GO:0015562">
    <property type="term" value="F:efflux transmembrane transporter activity"/>
    <property type="evidence" value="ECO:0007669"/>
    <property type="project" value="TreeGrafter"/>
</dbReference>
<organism evidence="3 4">
    <name type="scientific">Asticcacaulis endophyticus</name>
    <dbReference type="NCBI Taxonomy" id="1395890"/>
    <lineage>
        <taxon>Bacteria</taxon>
        <taxon>Pseudomonadati</taxon>
        <taxon>Pseudomonadota</taxon>
        <taxon>Alphaproteobacteria</taxon>
        <taxon>Caulobacterales</taxon>
        <taxon>Caulobacteraceae</taxon>
        <taxon>Asticcacaulis</taxon>
    </lineage>
</organism>
<feature type="domain" description="Multidrug resistance protein MdtA-like C-terminal permuted SH3" evidence="2">
    <location>
        <begin position="369"/>
        <end position="417"/>
    </location>
</feature>
<dbReference type="Gene3D" id="2.40.30.170">
    <property type="match status" value="1"/>
</dbReference>
<gene>
    <name evidence="3" type="ORF">GCM10011273_34740</name>
</gene>
<dbReference type="Gene3D" id="2.40.420.20">
    <property type="match status" value="1"/>
</dbReference>
<evidence type="ECO:0000313" key="3">
    <source>
        <dbReference type="EMBL" id="GGZ45028.1"/>
    </source>
</evidence>
<keyword evidence="1" id="KW-0472">Membrane</keyword>
<sequence>MTSTPSHSSAPAMDRRVTRKWYRRVPYQICGAVFIVAVVTASLFALMPAANTVNVDIATLDIGEVMRAPYQDYVPLRAEVVPLETTYITAETSGRVESIAVSDGDTVLPGQALAYLANPSLTLEVSAREADISARLSDNNNQLMSLKTAQENREQALADTTYALNKAKQELQKRETLRARDIISEATVKPYSDEVTYLQQRLTALKSAHVTDAQFYASQRQQIQRNADDLRRNLGEVRGGLSALILTAPTQGRLTAFSLKPGQAVKVGDTMGQVDSEGAYKLRAEVDEFYLSRLSSGLQAQASIHNQPVSVRLSKVFPQVSNGRVVVELEFVTNPPADLKRGETVDTRLSLGQTEVATLAPAGSWLNDTGGASVFVLNTKGDKATRRSVTVGRRNPEQAEILSGLKAGERIVTGGAQNYQKAEHLALKGNSE</sequence>
<reference evidence="3" key="1">
    <citation type="journal article" date="2014" name="Int. J. Syst. Evol. Microbiol.">
        <title>Complete genome sequence of Corynebacterium casei LMG S-19264T (=DSM 44701T), isolated from a smear-ripened cheese.</title>
        <authorList>
            <consortium name="US DOE Joint Genome Institute (JGI-PGF)"/>
            <person name="Walter F."/>
            <person name="Albersmeier A."/>
            <person name="Kalinowski J."/>
            <person name="Ruckert C."/>
        </authorList>
    </citation>
    <scope>NUCLEOTIDE SEQUENCE</scope>
    <source>
        <strain evidence="3">KCTC 32296</strain>
    </source>
</reference>
<feature type="transmembrane region" description="Helical" evidence="1">
    <location>
        <begin position="25"/>
        <end position="47"/>
    </location>
</feature>
<protein>
    <submittedName>
        <fullName evidence="3">RND transporter</fullName>
    </submittedName>
</protein>
<dbReference type="GO" id="GO:1990281">
    <property type="term" value="C:efflux pump complex"/>
    <property type="evidence" value="ECO:0007669"/>
    <property type="project" value="TreeGrafter"/>
</dbReference>
<name>A0A918QEV6_9CAUL</name>
<keyword evidence="1" id="KW-1133">Transmembrane helix</keyword>
<dbReference type="InterPro" id="IPR058627">
    <property type="entry name" value="MdtA-like_C"/>
</dbReference>
<keyword evidence="1" id="KW-0812">Transmembrane</keyword>